<dbReference type="Proteomes" id="UP000222788">
    <property type="component" value="Unassembled WGS sequence"/>
</dbReference>
<proteinExistence type="predicted"/>
<sequence length="975" mass="108237">MDLPQPQTFSFEELGDDITVGIYSSISHLFPPPSNDRENESDARQGRVTSLALISGSPKRELFADSGINVATRFRRLPRNPDGGAIDEDDSSSGFDDDDSNSEMDDLSLADQDDYQRGCCDPLPPSSGSCSFRHAQVHSLENQIIAGAELASRTSSSEDEVADTTQIEIPTAATPKASGFKPSTSKESAETAKDSVFATHHHLEYPSFRDSRLCDMETFVDYGWYIGMESCATLAPTDYCFVCQNTTIHGEFSRCYCISCFIEKSTDPYSTYLQNNPQVKADYYFLASIGPSGNKQPVLIDVDPASVGIGRDSKKPFKISSKNGQPQLCRLFIPQASNGSQTLVRNSYQGCRAFTVHKTCFKTVHTLAKRLDYNLNQVIRSMYEYAASVLPVNGLELTREIRPSLDLTNIPPLARSSLSSSTGKLFSSIMQLPSELQDCIIQQLDNSCEAARIFHAYKLTPCILTRTEHPQLYRRDTSWIKLLSQNNLASKSLAESLGESDSLVLSAEYWTMGHVTYMANFKAISALDSTECRSDEHCDKYLTVFNVHITSIANIHYYETFTGPYGVTQISVFFKDGRQPGVLGRARKADLRFRVFCPLPELVQFGNRLVDITETGLEKSESSIVTQSIWASEMPPVGSVVCSSGFRFVTGHHFSYLPFEKDGVYCVGITAHAHRNGITSVTVHHANGTDHTVSQKKLFETQLPEIPLTFMLRRHEIITGLWRVITGINDAAGSFFAVFTNQNRSFLFGPILASIRQLARWSTLTDQSVTKVKGIALDVAPNGNSIQHFAAIFDRGESTCDDMSVEIPSDRTQLIRHSIYGMGSWEIYNSFGAVDSCVCIDLGLLLSQPVAMKITYRDGTYSILGRWATKDLQMSTVYNAETDGEIESFHVQDSSITRPNRGMPFIMDLQVSSSKRKISAPSRTDVTILALKPGLILRWTYSYYASFLEAWDGLCAYHDAQNGAYTDGCKMILEC</sequence>
<feature type="compositionally biased region" description="Basic and acidic residues" evidence="1">
    <location>
        <begin position="35"/>
        <end position="45"/>
    </location>
</feature>
<protein>
    <submittedName>
        <fullName evidence="2">Uncharacterized protein</fullName>
    </submittedName>
</protein>
<accession>A0A2C5XDU3</accession>
<keyword evidence="3" id="KW-1185">Reference proteome</keyword>
<evidence type="ECO:0000256" key="1">
    <source>
        <dbReference type="SAM" id="MobiDB-lite"/>
    </source>
</evidence>
<reference evidence="2 3" key="1">
    <citation type="journal article" date="2013" name="Fungal Biol.">
        <title>Analysis of microsatellite markers in the genome of the plant pathogen Ceratocystis fimbriata.</title>
        <authorList>
            <person name="Simpson M.C."/>
            <person name="Wilken P.M."/>
            <person name="Coetzee M.P."/>
            <person name="Wingfield M.J."/>
            <person name="Wingfield B.D."/>
        </authorList>
    </citation>
    <scope>NUCLEOTIDE SEQUENCE [LARGE SCALE GENOMIC DNA]</scope>
    <source>
        <strain evidence="2 3">CBS 114723</strain>
    </source>
</reference>
<gene>
    <name evidence="2" type="ORF">CFIMG_007465RA00001</name>
</gene>
<organism evidence="2 3">
    <name type="scientific">Ceratocystis fimbriata CBS 114723</name>
    <dbReference type="NCBI Taxonomy" id="1035309"/>
    <lineage>
        <taxon>Eukaryota</taxon>
        <taxon>Fungi</taxon>
        <taxon>Dikarya</taxon>
        <taxon>Ascomycota</taxon>
        <taxon>Pezizomycotina</taxon>
        <taxon>Sordariomycetes</taxon>
        <taxon>Hypocreomycetidae</taxon>
        <taxon>Microascales</taxon>
        <taxon>Ceratocystidaceae</taxon>
        <taxon>Ceratocystis</taxon>
    </lineage>
</organism>
<dbReference type="EMBL" id="APWK03000014">
    <property type="protein sequence ID" value="PHH55147.1"/>
    <property type="molecule type" value="Genomic_DNA"/>
</dbReference>
<feature type="region of interest" description="Disordered" evidence="1">
    <location>
        <begin position="150"/>
        <end position="185"/>
    </location>
</feature>
<feature type="region of interest" description="Disordered" evidence="1">
    <location>
        <begin position="28"/>
        <end position="51"/>
    </location>
</feature>
<evidence type="ECO:0000313" key="3">
    <source>
        <dbReference type="Proteomes" id="UP000222788"/>
    </source>
</evidence>
<reference evidence="2 3" key="2">
    <citation type="journal article" date="2013" name="IMA Fungus">
        <title>IMA Genome-F 1: Ceratocystis fimbriata: Draft nuclear genome sequence for the plant pathogen, Ceratocystis fimbriata.</title>
        <authorList>
            <person name="Wilken P.M."/>
            <person name="Steenkamp E.T."/>
            <person name="Wingfield M.J."/>
            <person name="de Beer Z.W."/>
            <person name="Wingfield B.D."/>
        </authorList>
    </citation>
    <scope>NUCLEOTIDE SEQUENCE [LARGE SCALE GENOMIC DNA]</scope>
    <source>
        <strain evidence="2 3">CBS 114723</strain>
    </source>
</reference>
<evidence type="ECO:0000313" key="2">
    <source>
        <dbReference type="EMBL" id="PHH55147.1"/>
    </source>
</evidence>
<name>A0A2C5XDU3_9PEZI</name>
<feature type="region of interest" description="Disordered" evidence="1">
    <location>
        <begin position="75"/>
        <end position="106"/>
    </location>
</feature>
<comment type="caution">
    <text evidence="2">The sequence shown here is derived from an EMBL/GenBank/DDBJ whole genome shotgun (WGS) entry which is preliminary data.</text>
</comment>
<dbReference type="AlphaFoldDB" id="A0A2C5XDU3"/>
<feature type="compositionally biased region" description="Acidic residues" evidence="1">
    <location>
        <begin position="85"/>
        <end position="106"/>
    </location>
</feature>